<evidence type="ECO:0000313" key="1">
    <source>
        <dbReference type="EMBL" id="AEI89024.1"/>
    </source>
</evidence>
<dbReference type="HOGENOM" id="CLU_2650471_0_0_5"/>
<protein>
    <submittedName>
        <fullName evidence="1">Uncharacterized protein</fullName>
    </submittedName>
</protein>
<gene>
    <name evidence="1" type="ordered locus">midi_00733</name>
</gene>
<keyword evidence="2" id="KW-1185">Reference proteome</keyword>
<evidence type="ECO:0000313" key="2">
    <source>
        <dbReference type="Proteomes" id="UP000006639"/>
    </source>
</evidence>
<organism evidence="1 2">
    <name type="scientific">Midichloria mitochondrii (strain IricVA)</name>
    <dbReference type="NCBI Taxonomy" id="696127"/>
    <lineage>
        <taxon>Bacteria</taxon>
        <taxon>Pseudomonadati</taxon>
        <taxon>Pseudomonadota</taxon>
        <taxon>Alphaproteobacteria</taxon>
        <taxon>Rickettsiales</taxon>
        <taxon>Candidatus Midichloriaceae</taxon>
        <taxon>Candidatus Midichloria</taxon>
    </lineage>
</organism>
<dbReference type="RefSeq" id="WP_013951227.1">
    <property type="nucleotide sequence ID" value="NC_015722.1"/>
</dbReference>
<dbReference type="EMBL" id="CP002130">
    <property type="protein sequence ID" value="AEI89024.1"/>
    <property type="molecule type" value="Genomic_DNA"/>
</dbReference>
<dbReference type="Proteomes" id="UP000006639">
    <property type="component" value="Chromosome"/>
</dbReference>
<name>F7XWH5_MIDMI</name>
<accession>F7XWH5</accession>
<proteinExistence type="predicted"/>
<reference evidence="1 2" key="1">
    <citation type="journal article" date="2011" name="Mol. Biol. Evol.">
        <title>Phylogenomic evidence for the presence of a flagellum and cbb3 oxidase in the free-living mitochondrial ancestor.</title>
        <authorList>
            <person name="Sassera D."/>
            <person name="Lo N."/>
            <person name="Epis S."/>
            <person name="D'Auria G."/>
            <person name="Montagna M."/>
            <person name="Comandatore F."/>
            <person name="Horner D."/>
            <person name="Pereto J."/>
            <person name="Luciano A.M."/>
            <person name="Franciosi F."/>
            <person name="Ferri E."/>
            <person name="Crotti E."/>
            <person name="Bazzocchi C."/>
            <person name="Daffonchio D."/>
            <person name="Sacchi L."/>
            <person name="Moya A."/>
            <person name="Latorre A."/>
            <person name="Bandi C."/>
        </authorList>
    </citation>
    <scope>NUCLEOTIDE SEQUENCE [LARGE SCALE GENOMIC DNA]</scope>
    <source>
        <strain evidence="1 2">IricVA</strain>
    </source>
</reference>
<sequence length="76" mass="8594">MPKLFKKPDDSLNASIAKEISKAPTSIYNPFAKKIFCYNEGINIQSNANYHDKKGNIPDLSYSTEQNDHFTISINL</sequence>
<dbReference type="KEGG" id="mmn:midi_00733"/>
<dbReference type="AlphaFoldDB" id="F7XWH5"/>